<comment type="caution">
    <text evidence="2">The sequence shown here is derived from an EMBL/GenBank/DDBJ whole genome shotgun (WGS) entry which is preliminary data.</text>
</comment>
<feature type="compositionally biased region" description="Polar residues" evidence="1">
    <location>
        <begin position="50"/>
        <end position="81"/>
    </location>
</feature>
<evidence type="ECO:0000313" key="3">
    <source>
        <dbReference type="Proteomes" id="UP001476798"/>
    </source>
</evidence>
<accession>A0ABV0NCM7</accession>
<keyword evidence="3" id="KW-1185">Reference proteome</keyword>
<sequence length="136" mass="15023">MNPSIDKRTEAASASQAVKQTVRRWPSKPKGTTERPQAVQQRGCKEATASPRQNRNQEPSATGTKTRNQNLNRNCPDSNNAYPHPRPTTDPHPTRKTTPTSTTTRTPYQQDGAADGRLGVLLRIVLFCFLLSNGLL</sequence>
<name>A0ABV0NCM7_9TELE</name>
<evidence type="ECO:0000313" key="2">
    <source>
        <dbReference type="EMBL" id="MEQ2169160.1"/>
    </source>
</evidence>
<proteinExistence type="predicted"/>
<feature type="compositionally biased region" description="Low complexity" evidence="1">
    <location>
        <begin position="96"/>
        <end position="107"/>
    </location>
</feature>
<reference evidence="2 3" key="1">
    <citation type="submission" date="2021-06" db="EMBL/GenBank/DDBJ databases">
        <authorList>
            <person name="Palmer J.M."/>
        </authorList>
    </citation>
    <scope>NUCLEOTIDE SEQUENCE [LARGE SCALE GENOMIC DNA]</scope>
    <source>
        <strain evidence="2 3">GA_2019</strain>
        <tissue evidence="2">Muscle</tissue>
    </source>
</reference>
<feature type="region of interest" description="Disordered" evidence="1">
    <location>
        <begin position="1"/>
        <end position="112"/>
    </location>
</feature>
<feature type="compositionally biased region" description="Basic and acidic residues" evidence="1">
    <location>
        <begin position="1"/>
        <end position="10"/>
    </location>
</feature>
<protein>
    <submittedName>
        <fullName evidence="2">Uncharacterized protein</fullName>
    </submittedName>
</protein>
<evidence type="ECO:0000256" key="1">
    <source>
        <dbReference type="SAM" id="MobiDB-lite"/>
    </source>
</evidence>
<dbReference type="EMBL" id="JAHRIO010032211">
    <property type="protein sequence ID" value="MEQ2169160.1"/>
    <property type="molecule type" value="Genomic_DNA"/>
</dbReference>
<organism evidence="2 3">
    <name type="scientific">Goodea atripinnis</name>
    <dbReference type="NCBI Taxonomy" id="208336"/>
    <lineage>
        <taxon>Eukaryota</taxon>
        <taxon>Metazoa</taxon>
        <taxon>Chordata</taxon>
        <taxon>Craniata</taxon>
        <taxon>Vertebrata</taxon>
        <taxon>Euteleostomi</taxon>
        <taxon>Actinopterygii</taxon>
        <taxon>Neopterygii</taxon>
        <taxon>Teleostei</taxon>
        <taxon>Neoteleostei</taxon>
        <taxon>Acanthomorphata</taxon>
        <taxon>Ovalentaria</taxon>
        <taxon>Atherinomorphae</taxon>
        <taxon>Cyprinodontiformes</taxon>
        <taxon>Goodeidae</taxon>
        <taxon>Goodea</taxon>
    </lineage>
</organism>
<gene>
    <name evidence="2" type="ORF">GOODEAATRI_022107</name>
</gene>
<dbReference type="Proteomes" id="UP001476798">
    <property type="component" value="Unassembled WGS sequence"/>
</dbReference>